<feature type="region of interest" description="Disordered" evidence="1">
    <location>
        <begin position="10"/>
        <end position="33"/>
    </location>
</feature>
<dbReference type="AlphaFoldDB" id="A4D1X3"/>
<evidence type="ECO:0000256" key="1">
    <source>
        <dbReference type="SAM" id="MobiDB-lite"/>
    </source>
</evidence>
<accession>A4D1X3</accession>
<reference evidence="2" key="2">
    <citation type="submission" date="2004-06" db="EMBL/GenBank/DDBJ databases">
        <authorList>
            <person name="Scherer S.W."/>
            <person name="Cheung J."/>
            <person name="MacDonald J.R."/>
            <person name="Osborne L.R."/>
            <person name="Nakabayashi K."/>
            <person name="Herbrick J.-A."/>
            <person name="Carson A.R."/>
            <person name="Parker-Katiraee L."/>
            <person name="Skaug J."/>
            <person name="Khaja R."/>
            <person name="Zhang J."/>
            <person name="Hudek A.K."/>
            <person name="Li M."/>
            <person name="Haddad M."/>
            <person name="Duggan G.E."/>
            <person name="Fernandez B.A."/>
            <person name="Kanematsu E."/>
            <person name="Gentles S."/>
            <person name="Christopoulos C.C."/>
            <person name="Choufani S."/>
            <person name="Kwasnicka D."/>
            <person name="Zheng X.H."/>
            <person name="Nusskern D."/>
            <person name="Zhang Q."/>
            <person name="Gu Z."/>
            <person name="Lu F."/>
            <person name="Zeesman S."/>
            <person name="Teshima I."/>
            <person name="Chitayat D."/>
            <person name="Shuman C."/>
            <person name="Weksberg R."/>
            <person name="Zackai E.H."/>
            <person name="Grebe T.A."/>
            <person name="Cox S.R."/>
            <person name="Kirkpatrick S.J."/>
            <person name="Rahman N."/>
            <person name="Friedman J.M."/>
            <person name="Heng H.H.Q."/>
            <person name="Pelicci P."/>
            <person name="Lococo F."/>
            <person name="Belloni E."/>
            <person name="Shaffer L.G."/>
            <person name="Morton C.C."/>
            <person name="Pober B."/>
            <person name="Gusella J."/>
            <person name="Bruns G."/>
            <person name="Korf B.R."/>
            <person name="Quade B.J."/>
            <person name="Ligon A.H."/>
            <person name="Ferguson H."/>
            <person name="Higgins A.W."/>
            <person name="Leach N.T."/>
            <person name="Herrick S.R."/>
            <person name="Lemyre E."/>
            <person name="Farra C.G."/>
            <person name="Kim H.-G."/>
            <person name="Summers A.M."/>
            <person name="Gripp K.W."/>
            <person name="Roberts W."/>
            <person name="Szatmari P."/>
            <person name="Winsor E.J.T."/>
            <person name="Grzeschik K.-H."/>
            <person name="Teebi A."/>
            <person name="Minassian B.A."/>
            <person name="Kere J."/>
            <person name="Armengol L."/>
            <person name="Pujana M.Angel."/>
            <person name="Estivill X."/>
            <person name="Wilson M.D."/>
            <person name="Koop B.F."/>
            <person name="Tosi S."/>
            <person name="Moore G.E."/>
            <person name="Boright A.P."/>
            <person name="Zlotorynski E."/>
            <person name="Kerem B."/>
            <person name="Kroisel P.M."/>
            <person name="Petek E."/>
            <person name="Oscier D.G."/>
            <person name="Mould S.J."/>
            <person name="Doehner H."/>
            <person name="Doehner K."/>
            <person name="Rommens J.M."/>
            <person name="Vincent J.B."/>
            <person name="Venter J.C."/>
            <person name="Li P.W."/>
            <person name="Mural R.J."/>
            <person name="Adams M.D."/>
            <person name="Tsui L.-C."/>
        </authorList>
    </citation>
    <scope>NUCLEOTIDE SEQUENCE</scope>
</reference>
<sequence length="120" mass="13095">MGEAHSLCFLGPTGPPRHHPESPKTDPQSLISACESGRPAPPTVFCVRDHFLVEWDLSFERVFCSSSSGPLLPRPQRGRHAVGSSSASSFPASCQSEIFQLGRENKVSHQANWVISCNHL</sequence>
<organism evidence="2">
    <name type="scientific">Homo sapiens</name>
    <name type="common">Human</name>
    <dbReference type="NCBI Taxonomy" id="9606"/>
    <lineage>
        <taxon>Eukaryota</taxon>
        <taxon>Metazoa</taxon>
        <taxon>Chordata</taxon>
        <taxon>Craniata</taxon>
        <taxon>Vertebrata</taxon>
        <taxon>Euteleostomi</taxon>
        <taxon>Mammalia</taxon>
        <taxon>Eutheria</taxon>
        <taxon>Euarchontoglires</taxon>
        <taxon>Primates</taxon>
        <taxon>Haplorrhini</taxon>
        <taxon>Catarrhini</taxon>
        <taxon>Hominidae</taxon>
        <taxon>Homo</taxon>
    </lineage>
</organism>
<dbReference type="EMBL" id="CH236951">
    <property type="protein sequence ID" value="EAL23986.1"/>
    <property type="molecule type" value="Genomic_DNA"/>
</dbReference>
<proteinExistence type="predicted"/>
<reference evidence="2" key="1">
    <citation type="journal article" date="2003" name="Science">
        <title>Human chromosome 7: DNA sequence and biology.</title>
        <authorList>
            <person name="Scherer S.W."/>
            <person name="Cheung J."/>
            <person name="MacDonald J.R."/>
            <person name="Osborne L.R."/>
            <person name="Nakabayashi K."/>
            <person name="Herbrick J.A."/>
            <person name="Carson A.R."/>
            <person name="Parker-Katiraee L."/>
            <person name="Skaug J."/>
            <person name="Khaja R."/>
            <person name="Zhang J."/>
            <person name="Hudek A.K."/>
            <person name="Li M."/>
            <person name="Haddad M."/>
            <person name="Duggan G.E."/>
            <person name="Fernandez B.A."/>
            <person name="Kanematsu E."/>
            <person name="Gentles S."/>
            <person name="Christopoulos C.C."/>
            <person name="Choufani S."/>
            <person name="Kwasnicka D."/>
            <person name="Zheng X.H."/>
            <person name="Lai Z."/>
            <person name="Nusskern D."/>
            <person name="Zhang Q."/>
            <person name="Gu Z."/>
            <person name="Lu F."/>
            <person name="Zeesman S."/>
            <person name="Nowaczyk M.J."/>
            <person name="Teshima I."/>
            <person name="Chitayat D."/>
            <person name="Shuman C."/>
            <person name="Weksberg R."/>
            <person name="Zackai E.H."/>
            <person name="Grebe T.A."/>
            <person name="Cox S.R."/>
            <person name="Kirkpatrick S.J."/>
            <person name="Rahman N."/>
            <person name="Friedman J.M."/>
            <person name="Heng H.H."/>
            <person name="Pelicci P.G."/>
            <person name="Lo-Coco F."/>
            <person name="Belloni E."/>
            <person name="Shaffer L.G."/>
            <person name="Pober B."/>
            <person name="Morton C.C."/>
            <person name="Gusella J.F."/>
            <person name="Bruns G.A."/>
            <person name="Korf B.R."/>
            <person name="Quade B.J."/>
            <person name="Ligon A.H."/>
            <person name="Ferguson H."/>
            <person name="Higgins A.W."/>
            <person name="Leach N.T."/>
            <person name="Herrick S.R."/>
            <person name="Lemyre E."/>
            <person name="Farra C.G."/>
            <person name="Kim H.G."/>
            <person name="Summers A.M."/>
            <person name="Gripp K.W."/>
            <person name="Roberts W."/>
            <person name="Szatmari P."/>
            <person name="Winsor E.J."/>
            <person name="Grzeschik K.H."/>
            <person name="Teebi A."/>
            <person name="Minassian B.A."/>
            <person name="Kere J."/>
            <person name="Armengol L."/>
            <person name="Pujana M.A."/>
            <person name="Estivill X."/>
            <person name="Wilson M.D."/>
            <person name="Koop B.F."/>
            <person name="Tosi S."/>
            <person name="Moore G.E."/>
            <person name="Boright A.P."/>
            <person name="Zlotorynski E."/>
            <person name="Kerem B."/>
            <person name="Kroisel P.M."/>
            <person name="Petek E."/>
            <person name="Oscier D.G."/>
            <person name="Mould S.J."/>
            <person name="Dohner H."/>
            <person name="Dohner K."/>
            <person name="Rommens J.M."/>
            <person name="Vincent J.B."/>
            <person name="Venter J.C."/>
            <person name="Li P.W."/>
            <person name="Mural R.J."/>
            <person name="Adams M.D."/>
            <person name="Tsui L.C."/>
        </authorList>
    </citation>
    <scope>NUCLEOTIDE SEQUENCE [LARGE SCALE GENOMIC DNA]</scope>
</reference>
<name>A4D1X3_HUMAN</name>
<protein>
    <submittedName>
        <fullName evidence="2">LOC392657</fullName>
    </submittedName>
</protein>
<evidence type="ECO:0000313" key="2">
    <source>
        <dbReference type="EMBL" id="EAL23986.1"/>
    </source>
</evidence>
<gene>
    <name evidence="2" type="primary">LOC392657</name>
    <name evidence="2" type="ORF">tcag7.988</name>
</gene>